<feature type="region of interest" description="Disordered" evidence="3">
    <location>
        <begin position="161"/>
        <end position="255"/>
    </location>
</feature>
<dbReference type="EMBL" id="KZ679009">
    <property type="protein sequence ID" value="PSS22431.1"/>
    <property type="molecule type" value="Genomic_DNA"/>
</dbReference>
<dbReference type="Gene3D" id="3.30.70.330">
    <property type="match status" value="1"/>
</dbReference>
<dbReference type="STRING" id="857342.A0A2T3B6Q8"/>
<evidence type="ECO:0000313" key="6">
    <source>
        <dbReference type="Proteomes" id="UP000241818"/>
    </source>
</evidence>
<protein>
    <recommendedName>
        <fullName evidence="4">RRM domain-containing protein</fullName>
    </recommendedName>
</protein>
<evidence type="ECO:0000256" key="3">
    <source>
        <dbReference type="SAM" id="MobiDB-lite"/>
    </source>
</evidence>
<evidence type="ECO:0000256" key="1">
    <source>
        <dbReference type="ARBA" id="ARBA00022884"/>
    </source>
</evidence>
<dbReference type="AlphaFoldDB" id="A0A2T3B6Q8"/>
<dbReference type="Proteomes" id="UP000241818">
    <property type="component" value="Unassembled WGS sequence"/>
</dbReference>
<dbReference type="PANTHER" id="PTHR19965">
    <property type="entry name" value="RNA AND EXPORT FACTOR BINDING PROTEIN"/>
    <property type="match status" value="1"/>
</dbReference>
<dbReference type="InterPro" id="IPR051229">
    <property type="entry name" value="ALYREF_mRNA_export"/>
</dbReference>
<dbReference type="OrthoDB" id="346839at2759"/>
<dbReference type="RefSeq" id="XP_024722586.1">
    <property type="nucleotide sequence ID" value="XM_024869184.1"/>
</dbReference>
<dbReference type="InterPro" id="IPR025715">
    <property type="entry name" value="FoP_C"/>
</dbReference>
<dbReference type="InterPro" id="IPR035979">
    <property type="entry name" value="RBD_domain_sf"/>
</dbReference>
<feature type="domain" description="RRM" evidence="4">
    <location>
        <begin position="72"/>
        <end position="150"/>
    </location>
</feature>
<proteinExistence type="predicted"/>
<accession>A0A2T3B6Q8</accession>
<dbReference type="InParanoid" id="A0A2T3B6Q8"/>
<name>A0A2T3B6Q8_AMORE</name>
<gene>
    <name evidence="5" type="ORF">M430DRAFT_65599</name>
</gene>
<dbReference type="SMART" id="SM01218">
    <property type="entry name" value="FoP_duplication"/>
    <property type="match status" value="1"/>
</dbReference>
<evidence type="ECO:0000259" key="4">
    <source>
        <dbReference type="PROSITE" id="PS50102"/>
    </source>
</evidence>
<dbReference type="Pfam" id="PF00076">
    <property type="entry name" value="RRM_1"/>
    <property type="match status" value="1"/>
</dbReference>
<dbReference type="InterPro" id="IPR012677">
    <property type="entry name" value="Nucleotide-bd_a/b_plait_sf"/>
</dbReference>
<dbReference type="SUPFAM" id="SSF54928">
    <property type="entry name" value="RNA-binding domain, RBD"/>
    <property type="match status" value="1"/>
</dbReference>
<dbReference type="PANTHER" id="PTHR19965:SF35">
    <property type="entry name" value="RNA ANNEALING PROTEIN YRA1"/>
    <property type="match status" value="1"/>
</dbReference>
<sequence length="255" mass="26156">MSGKLDQSLDEILSANKRSVIRGKGRGRRRSAQPGRTTTATAPVGGVKKNPKQAKGAVKAIPTGPSVGSGDSRIQVSNLPKDVNEAQIKEYFVKSIGPIKRVEISYGPGGVSRGIATISFARADGASKAVEALNGLLVDGKPMKIDVILDASRAAAIPPPKALSERIAQPKVQPKSAAATKATGAAGTGNRGKNARGRGRGGRNSRPAKKTAEELDSEMADYFEQGAATGAETSGATNGAAPATNGDAPMDDEIM</sequence>
<keyword evidence="1 2" id="KW-0694">RNA-binding</keyword>
<dbReference type="Pfam" id="PF13865">
    <property type="entry name" value="FoP_duplication"/>
    <property type="match status" value="1"/>
</dbReference>
<evidence type="ECO:0000256" key="2">
    <source>
        <dbReference type="PROSITE-ProRule" id="PRU00176"/>
    </source>
</evidence>
<keyword evidence="6" id="KW-1185">Reference proteome</keyword>
<dbReference type="InterPro" id="IPR000504">
    <property type="entry name" value="RRM_dom"/>
</dbReference>
<dbReference type="SMART" id="SM00360">
    <property type="entry name" value="RRM"/>
    <property type="match status" value="1"/>
</dbReference>
<feature type="region of interest" description="Disordered" evidence="3">
    <location>
        <begin position="15"/>
        <end position="72"/>
    </location>
</feature>
<dbReference type="FunCoup" id="A0A2T3B6Q8">
    <property type="interactions" value="986"/>
</dbReference>
<feature type="compositionally biased region" description="Low complexity" evidence="3">
    <location>
        <begin position="174"/>
        <end position="185"/>
    </location>
</feature>
<organism evidence="5 6">
    <name type="scientific">Amorphotheca resinae ATCC 22711</name>
    <dbReference type="NCBI Taxonomy" id="857342"/>
    <lineage>
        <taxon>Eukaryota</taxon>
        <taxon>Fungi</taxon>
        <taxon>Dikarya</taxon>
        <taxon>Ascomycota</taxon>
        <taxon>Pezizomycotina</taxon>
        <taxon>Leotiomycetes</taxon>
        <taxon>Helotiales</taxon>
        <taxon>Amorphothecaceae</taxon>
        <taxon>Amorphotheca</taxon>
    </lineage>
</organism>
<feature type="compositionally biased region" description="Basic residues" evidence="3">
    <location>
        <begin position="19"/>
        <end position="31"/>
    </location>
</feature>
<feature type="compositionally biased region" description="Basic residues" evidence="3">
    <location>
        <begin position="193"/>
        <end position="209"/>
    </location>
</feature>
<dbReference type="GO" id="GO:0003729">
    <property type="term" value="F:mRNA binding"/>
    <property type="evidence" value="ECO:0007669"/>
    <property type="project" value="TreeGrafter"/>
</dbReference>
<dbReference type="GO" id="GO:0005634">
    <property type="term" value="C:nucleus"/>
    <property type="evidence" value="ECO:0007669"/>
    <property type="project" value="TreeGrafter"/>
</dbReference>
<dbReference type="PROSITE" id="PS50102">
    <property type="entry name" value="RRM"/>
    <property type="match status" value="1"/>
</dbReference>
<reference evidence="5 6" key="1">
    <citation type="journal article" date="2018" name="New Phytol.">
        <title>Comparative genomics and transcriptomics depict ericoid mycorrhizal fungi as versatile saprotrophs and plant mutualists.</title>
        <authorList>
            <person name="Martino E."/>
            <person name="Morin E."/>
            <person name="Grelet G.A."/>
            <person name="Kuo A."/>
            <person name="Kohler A."/>
            <person name="Daghino S."/>
            <person name="Barry K.W."/>
            <person name="Cichocki N."/>
            <person name="Clum A."/>
            <person name="Dockter R.B."/>
            <person name="Hainaut M."/>
            <person name="Kuo R.C."/>
            <person name="LaButti K."/>
            <person name="Lindahl B.D."/>
            <person name="Lindquist E.A."/>
            <person name="Lipzen A."/>
            <person name="Khouja H.R."/>
            <person name="Magnuson J."/>
            <person name="Murat C."/>
            <person name="Ohm R.A."/>
            <person name="Singer S.W."/>
            <person name="Spatafora J.W."/>
            <person name="Wang M."/>
            <person name="Veneault-Fourrey C."/>
            <person name="Henrissat B."/>
            <person name="Grigoriev I.V."/>
            <person name="Martin F.M."/>
            <person name="Perotto S."/>
        </authorList>
    </citation>
    <scope>NUCLEOTIDE SEQUENCE [LARGE SCALE GENOMIC DNA]</scope>
    <source>
        <strain evidence="5 6">ATCC 22711</strain>
    </source>
</reference>
<dbReference type="GeneID" id="36577265"/>
<evidence type="ECO:0000313" key="5">
    <source>
        <dbReference type="EMBL" id="PSS22431.1"/>
    </source>
</evidence>
<feature type="compositionally biased region" description="Low complexity" evidence="3">
    <location>
        <begin position="226"/>
        <end position="248"/>
    </location>
</feature>